<feature type="region of interest" description="Disordered" evidence="1">
    <location>
        <begin position="147"/>
        <end position="167"/>
    </location>
</feature>
<evidence type="ECO:0000313" key="2">
    <source>
        <dbReference type="EMBL" id="CAB5007159.1"/>
    </source>
</evidence>
<gene>
    <name evidence="2" type="ORF">UFOPK3931_02595</name>
</gene>
<name>A0A6J7PU91_9ZZZZ</name>
<sequence length="300" mass="32999">MQQHRTCATERCSQIEFHRVRVGVWFQTSFALLHGEVASERHLRRVFRHLADRVAHHEVAFDQCQTRAAGHHRVGRVEHLCQPGARPSPKCCERRCRAGAGDEVVGAGRHAAFAQQAGRADEPAGQPLGPRMGEHVGIPAGAAHSGAVARGRGETPVGPRHPADTNLHLGQPAQRARVDRCGRQRCGERWHVPCAAHDGDTCVPVLQRGAQALTHMCFALGLADRPSLPPAAHGCHRFGHRVERRCTIAAVLDDVLPPSLRVEVSRRGSQRRDRIAHRVIGQQQFAVACTCIAGERYRQR</sequence>
<accession>A0A6J7PU91</accession>
<dbReference type="EMBL" id="CAFBOL010000094">
    <property type="protein sequence ID" value="CAB5007159.1"/>
    <property type="molecule type" value="Genomic_DNA"/>
</dbReference>
<evidence type="ECO:0000256" key="1">
    <source>
        <dbReference type="SAM" id="MobiDB-lite"/>
    </source>
</evidence>
<reference evidence="2" key="1">
    <citation type="submission" date="2020-05" db="EMBL/GenBank/DDBJ databases">
        <authorList>
            <person name="Chiriac C."/>
            <person name="Salcher M."/>
            <person name="Ghai R."/>
            <person name="Kavagutti S V."/>
        </authorList>
    </citation>
    <scope>NUCLEOTIDE SEQUENCE</scope>
</reference>
<dbReference type="AlphaFoldDB" id="A0A6J7PU91"/>
<organism evidence="2">
    <name type="scientific">freshwater metagenome</name>
    <dbReference type="NCBI Taxonomy" id="449393"/>
    <lineage>
        <taxon>unclassified sequences</taxon>
        <taxon>metagenomes</taxon>
        <taxon>ecological metagenomes</taxon>
    </lineage>
</organism>
<protein>
    <submittedName>
        <fullName evidence="2">Unannotated protein</fullName>
    </submittedName>
</protein>
<proteinExistence type="predicted"/>